<evidence type="ECO:0000313" key="2">
    <source>
        <dbReference type="EMBL" id="PIP53388.1"/>
    </source>
</evidence>
<dbReference type="SUPFAM" id="SSF53756">
    <property type="entry name" value="UDP-Glycosyltransferase/glycogen phosphorylase"/>
    <property type="match status" value="1"/>
</dbReference>
<dbReference type="Pfam" id="PF13692">
    <property type="entry name" value="Glyco_trans_1_4"/>
    <property type="match status" value="1"/>
</dbReference>
<dbReference type="InterPro" id="IPR028098">
    <property type="entry name" value="Glyco_trans_4-like_N"/>
</dbReference>
<name>A0A2H0B8W2_9BACT</name>
<proteinExistence type="predicted"/>
<dbReference type="InterPro" id="IPR050194">
    <property type="entry name" value="Glycosyltransferase_grp1"/>
</dbReference>
<dbReference type="Gene3D" id="3.40.50.2000">
    <property type="entry name" value="Glycogen Phosphorylase B"/>
    <property type="match status" value="2"/>
</dbReference>
<dbReference type="AlphaFoldDB" id="A0A2H0B8W2"/>
<dbReference type="CDD" id="cd03801">
    <property type="entry name" value="GT4_PimA-like"/>
    <property type="match status" value="1"/>
</dbReference>
<protein>
    <recommendedName>
        <fullName evidence="1">Glycosyltransferase subfamily 4-like N-terminal domain-containing protein</fullName>
    </recommendedName>
</protein>
<sequence>MKILMLTPYLPYPLLSGGQIRTYNLLKNLKDNHEITLFSLIKDESERKYKKELDKFCKKVVLLKRTKNPWDLRNILVAGFTAYPFLVTRNMPLSASRLIVKELSRQSYDLIHVETFYMMPNIPATKIPTLLVEQTIEYLGYQNYAQKSKLWPVKPLLYLDIAKIKYWEKYYWEKANRLVTMSDEDRQFIQSEIGNSQQIDVVANGVDMDYFKLTKIKRPSNPTVLFVGTFKWLPNADAVEFLVEKIWPLIIKQISNAKLHIVGFSPSKKILSYAKNDSITVSGNISDIRDAYGQAHVLLAPVRSGKGTRYKVLEAMATGLPIVGTKLSVEGLPVKSGSDVLISDTDQGLAEKTIQLLKDRQLQEKLAQNGKKLVAQQFEWSIISKELDRIYKEVGNK</sequence>
<reference evidence="2 3" key="1">
    <citation type="submission" date="2017-09" db="EMBL/GenBank/DDBJ databases">
        <title>Depth-based differentiation of microbial function through sediment-hosted aquifers and enrichment of novel symbionts in the deep terrestrial subsurface.</title>
        <authorList>
            <person name="Probst A.J."/>
            <person name="Ladd B."/>
            <person name="Jarett J.K."/>
            <person name="Geller-Mcgrath D.E."/>
            <person name="Sieber C.M."/>
            <person name="Emerson J.B."/>
            <person name="Anantharaman K."/>
            <person name="Thomas B.C."/>
            <person name="Malmstrom R."/>
            <person name="Stieglmeier M."/>
            <person name="Klingl A."/>
            <person name="Woyke T."/>
            <person name="Ryan C.M."/>
            <person name="Banfield J.F."/>
        </authorList>
    </citation>
    <scope>NUCLEOTIDE SEQUENCE [LARGE SCALE GENOMIC DNA]</scope>
    <source>
        <strain evidence="2">CG23_combo_of_CG06-09_8_20_14_all_34_8</strain>
    </source>
</reference>
<dbReference type="GO" id="GO:0016758">
    <property type="term" value="F:hexosyltransferase activity"/>
    <property type="evidence" value="ECO:0007669"/>
    <property type="project" value="TreeGrafter"/>
</dbReference>
<dbReference type="EMBL" id="PCSR01000029">
    <property type="protein sequence ID" value="PIP53388.1"/>
    <property type="molecule type" value="Genomic_DNA"/>
</dbReference>
<dbReference type="PANTHER" id="PTHR45947">
    <property type="entry name" value="SULFOQUINOVOSYL TRANSFERASE SQD2"/>
    <property type="match status" value="1"/>
</dbReference>
<organism evidence="2 3">
    <name type="scientific">Candidatus Beckwithbacteria bacterium CG23_combo_of_CG06-09_8_20_14_all_34_8</name>
    <dbReference type="NCBI Taxonomy" id="1974497"/>
    <lineage>
        <taxon>Bacteria</taxon>
        <taxon>Candidatus Beckwithiibacteriota</taxon>
    </lineage>
</organism>
<accession>A0A2H0B8W2</accession>
<gene>
    <name evidence="2" type="ORF">COX08_01230</name>
</gene>
<dbReference type="Pfam" id="PF13439">
    <property type="entry name" value="Glyco_transf_4"/>
    <property type="match status" value="1"/>
</dbReference>
<dbReference type="Proteomes" id="UP000229459">
    <property type="component" value="Unassembled WGS sequence"/>
</dbReference>
<evidence type="ECO:0000313" key="3">
    <source>
        <dbReference type="Proteomes" id="UP000229459"/>
    </source>
</evidence>
<comment type="caution">
    <text evidence="2">The sequence shown here is derived from an EMBL/GenBank/DDBJ whole genome shotgun (WGS) entry which is preliminary data.</text>
</comment>
<feature type="domain" description="Glycosyltransferase subfamily 4-like N-terminal" evidence="1">
    <location>
        <begin position="16"/>
        <end position="209"/>
    </location>
</feature>
<dbReference type="PANTHER" id="PTHR45947:SF3">
    <property type="entry name" value="SULFOQUINOVOSYL TRANSFERASE SQD2"/>
    <property type="match status" value="1"/>
</dbReference>
<evidence type="ECO:0000259" key="1">
    <source>
        <dbReference type="Pfam" id="PF13439"/>
    </source>
</evidence>